<proteinExistence type="predicted"/>
<feature type="compositionally biased region" description="Basic and acidic residues" evidence="1">
    <location>
        <begin position="8"/>
        <end position="22"/>
    </location>
</feature>
<dbReference type="AlphaFoldDB" id="A0A849H488"/>
<organism evidence="2 3">
    <name type="scientific">Knoellia koreensis</name>
    <dbReference type="NCBI Taxonomy" id="2730921"/>
    <lineage>
        <taxon>Bacteria</taxon>
        <taxon>Bacillati</taxon>
        <taxon>Actinomycetota</taxon>
        <taxon>Actinomycetes</taxon>
        <taxon>Micrococcales</taxon>
        <taxon>Intrasporangiaceae</taxon>
        <taxon>Knoellia</taxon>
    </lineage>
</organism>
<evidence type="ECO:0000313" key="3">
    <source>
        <dbReference type="Proteomes" id="UP000588586"/>
    </source>
</evidence>
<dbReference type="Proteomes" id="UP000588586">
    <property type="component" value="Unassembled WGS sequence"/>
</dbReference>
<accession>A0A849H488</accession>
<name>A0A849H488_9MICO</name>
<keyword evidence="3" id="KW-1185">Reference proteome</keyword>
<evidence type="ECO:0000256" key="1">
    <source>
        <dbReference type="SAM" id="MobiDB-lite"/>
    </source>
</evidence>
<reference evidence="2 3" key="1">
    <citation type="submission" date="2020-04" db="EMBL/GenBank/DDBJ databases">
        <title>Knoellia sp. isolate from air conditioner.</title>
        <authorList>
            <person name="Chea S."/>
            <person name="Kim D.-U."/>
        </authorList>
    </citation>
    <scope>NUCLEOTIDE SEQUENCE [LARGE SCALE GENOMIC DNA]</scope>
    <source>
        <strain evidence="2 3">DB2414S</strain>
    </source>
</reference>
<dbReference type="EMBL" id="JABEPQ010000001">
    <property type="protein sequence ID" value="NNM44596.1"/>
    <property type="molecule type" value="Genomic_DNA"/>
</dbReference>
<sequence length="256" mass="27312">MSGADSYYARRDAEKARDRISGARSRLSELRKALQAAIGEARSFTHPDYTPEGLGRRRQELVEQARARFRPQLEQLQAQVSNDADTIGRLAKSTRPALADDPVALQRALIRWDQVRGMLEAGKPLRSVVAEADVDTLVAVGEWGPSWLEAQAYADRPAAGSPMMRETPKVDGEALQSAITARLLEVADADTRWALSAQQVADQAVGGFTPMAEHVGRLLDASGPPSSGLEAALAAHYGEQAATASLDAVGDGGEAA</sequence>
<gene>
    <name evidence="2" type="ORF">HJG52_01065</name>
</gene>
<feature type="region of interest" description="Disordered" evidence="1">
    <location>
        <begin position="1"/>
        <end position="22"/>
    </location>
</feature>
<protein>
    <submittedName>
        <fullName evidence="2">Uncharacterized protein</fullName>
    </submittedName>
</protein>
<comment type="caution">
    <text evidence="2">The sequence shown here is derived from an EMBL/GenBank/DDBJ whole genome shotgun (WGS) entry which is preliminary data.</text>
</comment>
<dbReference type="RefSeq" id="WP_171241734.1">
    <property type="nucleotide sequence ID" value="NZ_JABEPQ010000001.1"/>
</dbReference>
<evidence type="ECO:0000313" key="2">
    <source>
        <dbReference type="EMBL" id="NNM44596.1"/>
    </source>
</evidence>